<evidence type="ECO:0000256" key="5">
    <source>
        <dbReference type="ARBA" id="ARBA00023136"/>
    </source>
</evidence>
<dbReference type="InterPro" id="IPR025857">
    <property type="entry name" value="MacB_PCD"/>
</dbReference>
<keyword evidence="4 7" id="KW-1133">Transmembrane helix</keyword>
<feature type="transmembrane region" description="Helical" evidence="7">
    <location>
        <begin position="26"/>
        <end position="45"/>
    </location>
</feature>
<comment type="subcellular location">
    <subcellularLocation>
        <location evidence="1">Cell membrane</location>
        <topology evidence="1">Multi-pass membrane protein</topology>
    </subcellularLocation>
</comment>
<evidence type="ECO:0000259" key="9">
    <source>
        <dbReference type="Pfam" id="PF12704"/>
    </source>
</evidence>
<feature type="transmembrane region" description="Helical" evidence="7">
    <location>
        <begin position="293"/>
        <end position="317"/>
    </location>
</feature>
<name>A0A7V4XR68_9BACT</name>
<feature type="domain" description="ABC3 transporter permease C-terminal" evidence="8">
    <location>
        <begin position="299"/>
        <end position="410"/>
    </location>
</feature>
<dbReference type="EMBL" id="DTKL01000018">
    <property type="protein sequence ID" value="HGY93668.1"/>
    <property type="molecule type" value="Genomic_DNA"/>
</dbReference>
<dbReference type="InterPro" id="IPR050250">
    <property type="entry name" value="Macrolide_Exporter_MacB"/>
</dbReference>
<dbReference type="InterPro" id="IPR003838">
    <property type="entry name" value="ABC3_permease_C"/>
</dbReference>
<evidence type="ECO:0000256" key="4">
    <source>
        <dbReference type="ARBA" id="ARBA00022989"/>
    </source>
</evidence>
<dbReference type="Pfam" id="PF12704">
    <property type="entry name" value="MacB_PCD"/>
    <property type="match status" value="1"/>
</dbReference>
<evidence type="ECO:0000256" key="2">
    <source>
        <dbReference type="ARBA" id="ARBA00022475"/>
    </source>
</evidence>
<feature type="transmembrane region" description="Helical" evidence="7">
    <location>
        <begin position="348"/>
        <end position="369"/>
    </location>
</feature>
<dbReference type="PANTHER" id="PTHR30572:SF4">
    <property type="entry name" value="ABC TRANSPORTER PERMEASE YTRF"/>
    <property type="match status" value="1"/>
</dbReference>
<evidence type="ECO:0000256" key="3">
    <source>
        <dbReference type="ARBA" id="ARBA00022692"/>
    </source>
</evidence>
<organism evidence="10">
    <name type="scientific">Acidobacterium capsulatum</name>
    <dbReference type="NCBI Taxonomy" id="33075"/>
    <lineage>
        <taxon>Bacteria</taxon>
        <taxon>Pseudomonadati</taxon>
        <taxon>Acidobacteriota</taxon>
        <taxon>Terriglobia</taxon>
        <taxon>Terriglobales</taxon>
        <taxon>Acidobacteriaceae</taxon>
        <taxon>Acidobacterium</taxon>
    </lineage>
</organism>
<evidence type="ECO:0000256" key="1">
    <source>
        <dbReference type="ARBA" id="ARBA00004651"/>
    </source>
</evidence>
<feature type="transmembrane region" description="Helical" evidence="7">
    <location>
        <begin position="381"/>
        <end position="403"/>
    </location>
</feature>
<evidence type="ECO:0000259" key="8">
    <source>
        <dbReference type="Pfam" id="PF02687"/>
    </source>
</evidence>
<keyword evidence="5 7" id="KW-0472">Membrane</keyword>
<accession>A0A7V4XR68</accession>
<reference evidence="10" key="1">
    <citation type="journal article" date="2020" name="mSystems">
        <title>Genome- and Community-Level Interaction Insights into Carbon Utilization and Element Cycling Functions of Hydrothermarchaeota in Hydrothermal Sediment.</title>
        <authorList>
            <person name="Zhou Z."/>
            <person name="Liu Y."/>
            <person name="Xu W."/>
            <person name="Pan J."/>
            <person name="Luo Z.H."/>
            <person name="Li M."/>
        </authorList>
    </citation>
    <scope>NUCLEOTIDE SEQUENCE [LARGE SCALE GENOMIC DNA]</scope>
    <source>
        <strain evidence="10">SpSt-855</strain>
    </source>
</reference>
<dbReference type="PANTHER" id="PTHR30572">
    <property type="entry name" value="MEMBRANE COMPONENT OF TRANSPORTER-RELATED"/>
    <property type="match status" value="1"/>
</dbReference>
<dbReference type="GO" id="GO:0005886">
    <property type="term" value="C:plasma membrane"/>
    <property type="evidence" value="ECO:0007669"/>
    <property type="project" value="UniProtKB-SubCell"/>
</dbReference>
<evidence type="ECO:0000256" key="6">
    <source>
        <dbReference type="ARBA" id="ARBA00038076"/>
    </source>
</evidence>
<dbReference type="AlphaFoldDB" id="A0A7V4XR68"/>
<dbReference type="GO" id="GO:0022857">
    <property type="term" value="F:transmembrane transporter activity"/>
    <property type="evidence" value="ECO:0007669"/>
    <property type="project" value="TreeGrafter"/>
</dbReference>
<gene>
    <name evidence="10" type="ORF">ENW50_03110</name>
</gene>
<keyword evidence="2" id="KW-1003">Cell membrane</keyword>
<proteinExistence type="inferred from homology"/>
<evidence type="ECO:0000313" key="10">
    <source>
        <dbReference type="EMBL" id="HGY93668.1"/>
    </source>
</evidence>
<sequence length="417" mass="45212">MPISNSGESIRMAFDTLRNNKLRSGLTVLGIVIGVTTVIAISSIINGLNNNVSSLVSSFGTNLFWVYRMPLIQTSRPSPEMLNRPKLTVQEAADMEHLPGVVAVDAGLRYDPSFQPDDIGVRYGKKKVTGTILQGDMATMAQTEDLHLLAGRMFTPEEANRHANVVILSHDTAAQLFDPIQSAVGKEVQVGGEVFTVIGVFDKTKSVFGGSGKNPEDNKATFPDGTFRKLHPEDDDYFIEVKYSSDKVKGLVQDEIESVLRRDRRLRADQPDNFVISSPDAITRLWTQITGGIALFMVAISSLGLMVGGVGVMNIMLVSVTERTREIGVRKAIGATRGNIMMQFTTEATTLCAIGGLIGIAIGGLITLALRLMLPATMSTFWSLTGFLGSCAIGLVFGIYPAWKAAHLDPIEALRYE</sequence>
<protein>
    <submittedName>
        <fullName evidence="10">FtsX-like permease family protein</fullName>
    </submittedName>
</protein>
<keyword evidence="3 7" id="KW-0812">Transmembrane</keyword>
<comment type="caution">
    <text evidence="10">The sequence shown here is derived from an EMBL/GenBank/DDBJ whole genome shotgun (WGS) entry which is preliminary data.</text>
</comment>
<comment type="similarity">
    <text evidence="6">Belongs to the ABC-4 integral membrane protein family.</text>
</comment>
<dbReference type="Pfam" id="PF02687">
    <property type="entry name" value="FtsX"/>
    <property type="match status" value="1"/>
</dbReference>
<feature type="domain" description="MacB-like periplasmic core" evidence="9">
    <location>
        <begin position="24"/>
        <end position="258"/>
    </location>
</feature>
<evidence type="ECO:0000256" key="7">
    <source>
        <dbReference type="SAM" id="Phobius"/>
    </source>
</evidence>